<dbReference type="InterPro" id="IPR050639">
    <property type="entry name" value="SSR_resolvase"/>
</dbReference>
<dbReference type="Pfam" id="PF00239">
    <property type="entry name" value="Resolvase"/>
    <property type="match status" value="1"/>
</dbReference>
<dbReference type="InterPro" id="IPR006119">
    <property type="entry name" value="Resolv_N"/>
</dbReference>
<feature type="region of interest" description="Disordered" evidence="1">
    <location>
        <begin position="553"/>
        <end position="575"/>
    </location>
</feature>
<proteinExistence type="predicted"/>
<dbReference type="GO" id="GO:0000150">
    <property type="term" value="F:DNA strand exchange activity"/>
    <property type="evidence" value="ECO:0007669"/>
    <property type="project" value="InterPro"/>
</dbReference>
<dbReference type="SUPFAM" id="SSF53041">
    <property type="entry name" value="Resolvase-like"/>
    <property type="match status" value="1"/>
</dbReference>
<feature type="domain" description="Resolvase/invertase-type recombinase catalytic" evidence="2">
    <location>
        <begin position="43"/>
        <end position="202"/>
    </location>
</feature>
<gene>
    <name evidence="3" type="ORF">OG477_21135</name>
</gene>
<evidence type="ECO:0000256" key="1">
    <source>
        <dbReference type="SAM" id="MobiDB-lite"/>
    </source>
</evidence>
<dbReference type="InterPro" id="IPR038109">
    <property type="entry name" value="DNA_bind_recomb_sf"/>
</dbReference>
<dbReference type="InterPro" id="IPR036162">
    <property type="entry name" value="Resolvase-like_N_sf"/>
</dbReference>
<evidence type="ECO:0000313" key="3">
    <source>
        <dbReference type="EMBL" id="WTP87708.1"/>
    </source>
</evidence>
<dbReference type="SMART" id="SM00857">
    <property type="entry name" value="Resolvase"/>
    <property type="match status" value="1"/>
</dbReference>
<dbReference type="GO" id="GO:0003677">
    <property type="term" value="F:DNA binding"/>
    <property type="evidence" value="ECO:0007669"/>
    <property type="project" value="InterPro"/>
</dbReference>
<organism evidence="3">
    <name type="scientific">Streptomyces sp. NBC_00180</name>
    <dbReference type="NCBI Taxonomy" id="2903632"/>
    <lineage>
        <taxon>Bacteria</taxon>
        <taxon>Bacillati</taxon>
        <taxon>Actinomycetota</taxon>
        <taxon>Actinomycetes</taxon>
        <taxon>Kitasatosporales</taxon>
        <taxon>Streptomycetaceae</taxon>
        <taxon>Streptomyces</taxon>
    </lineage>
</organism>
<sequence length="575" mass="64820">MIDTRNPARPSKTFSRSYVAPELQAHLDQGGTVEEWLGERTPVASMARISADRLKGDAIGVSRQHRNNARNAALHNCAVVVCYEDNNITAAKREIIRPAFLQMVKDITHGYEEETGIPLKGCVAVERERVWRLPRDFIALQDALVLNGTGTFIEDTNSLNLVDDDGTIIAGLVTSGTGEAEVRKVQKRTRRNAKDRAEEGAVPGGPRRFGWLGADKRLGRLTNEKKNPAEWSYLIEMIKKRSDGRSWRHITGWIRRQTDAKGNQILTARGGDWSEQGVKGAITNPAWWGGRILDGEIVKDAKTGNPKLGKWEYADPENDGADYETWKQIMAGVHAHRLHRGTQPPASRTSENAITRVGKYLFSGTLRCGRINDIEEICYSKLSGNKGTGKNAKYGDYYRCGDPNCKGVGRRVDPVDRYLEELVLSYLDKHFAGTEPKLTPWRGKEKLANLLMQRKKVKASVEAGEADWDDVHDMITRLTRNIRTLEEEERDHLKKESKRNLLRGWSREKWERMELDEKKEVISQVLTSVVVLPVPEGRSDKAPFDPNLLKVSWRKDKKASPQIQGQESPQESEVA</sequence>
<dbReference type="PANTHER" id="PTHR30461:SF23">
    <property type="entry name" value="DNA RECOMBINASE-RELATED"/>
    <property type="match status" value="1"/>
</dbReference>
<dbReference type="PANTHER" id="PTHR30461">
    <property type="entry name" value="DNA-INVERTASE FROM LAMBDOID PROPHAGE"/>
    <property type="match status" value="1"/>
</dbReference>
<protein>
    <submittedName>
        <fullName evidence="3">Recombinase family protein</fullName>
    </submittedName>
</protein>
<feature type="compositionally biased region" description="Polar residues" evidence="1">
    <location>
        <begin position="561"/>
        <end position="575"/>
    </location>
</feature>
<dbReference type="AlphaFoldDB" id="A0AAU1I018"/>
<accession>A0AAU1I018</accession>
<evidence type="ECO:0000259" key="2">
    <source>
        <dbReference type="SMART" id="SM00857"/>
    </source>
</evidence>
<dbReference type="Gene3D" id="3.40.50.1390">
    <property type="entry name" value="Resolvase, N-terminal catalytic domain"/>
    <property type="match status" value="1"/>
</dbReference>
<reference evidence="3" key="1">
    <citation type="submission" date="2022-10" db="EMBL/GenBank/DDBJ databases">
        <title>The complete genomes of actinobacterial strains from the NBC collection.</title>
        <authorList>
            <person name="Joergensen T.S."/>
            <person name="Alvarez Arevalo M."/>
            <person name="Sterndorff E.B."/>
            <person name="Faurdal D."/>
            <person name="Vuksanovic O."/>
            <person name="Mourched A.-S."/>
            <person name="Charusanti P."/>
            <person name="Shaw S."/>
            <person name="Blin K."/>
            <person name="Weber T."/>
        </authorList>
    </citation>
    <scope>NUCLEOTIDE SEQUENCE</scope>
    <source>
        <strain evidence="3">NBC 00180</strain>
    </source>
</reference>
<name>A0AAU1I018_9ACTN</name>
<dbReference type="Gene3D" id="3.90.1750.20">
    <property type="entry name" value="Putative Large Serine Recombinase, Chain B, Domain 2"/>
    <property type="match status" value="1"/>
</dbReference>
<dbReference type="EMBL" id="CP108140">
    <property type="protein sequence ID" value="WTP87708.1"/>
    <property type="molecule type" value="Genomic_DNA"/>
</dbReference>